<feature type="compositionally biased region" description="Basic and acidic residues" evidence="4">
    <location>
        <begin position="259"/>
        <end position="271"/>
    </location>
</feature>
<comment type="caution">
    <text evidence="6">The sequence shown here is derived from an EMBL/GenBank/DDBJ whole genome shotgun (WGS) entry which is preliminary data.</text>
</comment>
<gene>
    <name evidence="7" type="ORF">EDS130_LOCUS9598</name>
    <name evidence="6" type="ORF">XAT740_LOCUS6725</name>
</gene>
<dbReference type="PANTHER" id="PTHR48033">
    <property type="entry name" value="RNA-BINDING (RRM/RBD/RNP MOTIFS) FAMILY PROTEIN"/>
    <property type="match status" value="1"/>
</dbReference>
<dbReference type="AlphaFoldDB" id="A0A813XN57"/>
<dbReference type="Gene3D" id="3.30.70.330">
    <property type="match status" value="2"/>
</dbReference>
<dbReference type="Proteomes" id="UP000663852">
    <property type="component" value="Unassembled WGS sequence"/>
</dbReference>
<keyword evidence="8" id="KW-1185">Reference proteome</keyword>
<accession>A0A813XN57</accession>
<evidence type="ECO:0000256" key="2">
    <source>
        <dbReference type="ARBA" id="ARBA00023242"/>
    </source>
</evidence>
<dbReference type="PANTHER" id="PTHR48033:SF10">
    <property type="entry name" value="RNA-BINDING PROTEIN SQUID"/>
    <property type="match status" value="1"/>
</dbReference>
<dbReference type="OrthoDB" id="9984076at2759"/>
<dbReference type="SUPFAM" id="SSF54928">
    <property type="entry name" value="RNA-binding domain, RBD"/>
    <property type="match status" value="2"/>
</dbReference>
<dbReference type="GO" id="GO:0000785">
    <property type="term" value="C:chromatin"/>
    <property type="evidence" value="ECO:0007669"/>
    <property type="project" value="TreeGrafter"/>
</dbReference>
<dbReference type="GO" id="GO:0003723">
    <property type="term" value="F:RNA binding"/>
    <property type="evidence" value="ECO:0007669"/>
    <property type="project" value="UniProtKB-UniRule"/>
</dbReference>
<evidence type="ECO:0000256" key="3">
    <source>
        <dbReference type="PROSITE-ProRule" id="PRU00176"/>
    </source>
</evidence>
<evidence type="ECO:0000313" key="6">
    <source>
        <dbReference type="EMBL" id="CAF0875657.1"/>
    </source>
</evidence>
<sequence length="367" mass="42273">MNMPCTIHDPSLCVYIGNISSIDEQSLLTYCAKFGTILSCSIGNCPDEQRSFCDFRFVEFTTKQDFDAFLNFPQHGIDSIKLDVKTYANLLKNFELLNIDRKLFVGPIIYQKDIKTVTQFYKTIDPSLCHCLSRQTDEVYILIEFSSRQYLRTIIQQQTIPKTIDNQIFTIHAAVHPKDHILVAGKLRVHGLTEKISEEILLEYFNKRAHVLTCHIVPDDPKCAIIEFDDANTVDKLLETPKLRLHGANLLLNKVQDDLHSTSPSNDDKFSEPASPEISECSWTSPPRAVVNQCPLPKSVVTTMDVADEIDMKPAKGLFERFANEFEQIRNEYTKKFNQDRILIEQELNRIVNEERIIVEKFEYSRM</sequence>
<protein>
    <recommendedName>
        <fullName evidence="5">RRM domain-containing protein</fullName>
    </recommendedName>
</protein>
<evidence type="ECO:0000259" key="5">
    <source>
        <dbReference type="PROSITE" id="PS50102"/>
    </source>
</evidence>
<dbReference type="InterPro" id="IPR035979">
    <property type="entry name" value="RBD_domain_sf"/>
</dbReference>
<name>A0A813XN57_ADIRI</name>
<evidence type="ECO:0000256" key="4">
    <source>
        <dbReference type="SAM" id="MobiDB-lite"/>
    </source>
</evidence>
<proteinExistence type="predicted"/>
<dbReference type="GO" id="GO:0005654">
    <property type="term" value="C:nucleoplasm"/>
    <property type="evidence" value="ECO:0007669"/>
    <property type="project" value="TreeGrafter"/>
</dbReference>
<dbReference type="InterPro" id="IPR000504">
    <property type="entry name" value="RRM_dom"/>
</dbReference>
<reference evidence="6" key="1">
    <citation type="submission" date="2021-02" db="EMBL/GenBank/DDBJ databases">
        <authorList>
            <person name="Nowell W R."/>
        </authorList>
    </citation>
    <scope>NUCLEOTIDE SEQUENCE</scope>
</reference>
<evidence type="ECO:0000313" key="7">
    <source>
        <dbReference type="EMBL" id="CAF0897317.1"/>
    </source>
</evidence>
<dbReference type="GO" id="GO:0010468">
    <property type="term" value="P:regulation of gene expression"/>
    <property type="evidence" value="ECO:0007669"/>
    <property type="project" value="TreeGrafter"/>
</dbReference>
<feature type="domain" description="RRM" evidence="5">
    <location>
        <begin position="185"/>
        <end position="257"/>
    </location>
</feature>
<dbReference type="PROSITE" id="PS50102">
    <property type="entry name" value="RRM"/>
    <property type="match status" value="1"/>
</dbReference>
<dbReference type="SMART" id="SM00360">
    <property type="entry name" value="RRM"/>
    <property type="match status" value="2"/>
</dbReference>
<evidence type="ECO:0000256" key="1">
    <source>
        <dbReference type="ARBA" id="ARBA00004123"/>
    </source>
</evidence>
<dbReference type="Proteomes" id="UP000663828">
    <property type="component" value="Unassembled WGS sequence"/>
</dbReference>
<organism evidence="6 8">
    <name type="scientific">Adineta ricciae</name>
    <name type="common">Rotifer</name>
    <dbReference type="NCBI Taxonomy" id="249248"/>
    <lineage>
        <taxon>Eukaryota</taxon>
        <taxon>Metazoa</taxon>
        <taxon>Spiralia</taxon>
        <taxon>Gnathifera</taxon>
        <taxon>Rotifera</taxon>
        <taxon>Eurotatoria</taxon>
        <taxon>Bdelloidea</taxon>
        <taxon>Adinetida</taxon>
        <taxon>Adinetidae</taxon>
        <taxon>Adineta</taxon>
    </lineage>
</organism>
<evidence type="ECO:0000313" key="8">
    <source>
        <dbReference type="Proteomes" id="UP000663828"/>
    </source>
</evidence>
<comment type="subcellular location">
    <subcellularLocation>
        <location evidence="1">Nucleus</location>
    </subcellularLocation>
</comment>
<feature type="region of interest" description="Disordered" evidence="4">
    <location>
        <begin position="259"/>
        <end position="282"/>
    </location>
</feature>
<dbReference type="EMBL" id="CAJNOJ010000032">
    <property type="protein sequence ID" value="CAF0897317.1"/>
    <property type="molecule type" value="Genomic_DNA"/>
</dbReference>
<dbReference type="EMBL" id="CAJNOR010000309">
    <property type="protein sequence ID" value="CAF0875657.1"/>
    <property type="molecule type" value="Genomic_DNA"/>
</dbReference>
<dbReference type="InterPro" id="IPR012677">
    <property type="entry name" value="Nucleotide-bd_a/b_plait_sf"/>
</dbReference>
<keyword evidence="2" id="KW-0539">Nucleus</keyword>
<keyword evidence="3" id="KW-0694">RNA-binding</keyword>